<dbReference type="Proteomes" id="UP001054889">
    <property type="component" value="Unassembled WGS sequence"/>
</dbReference>
<sequence length="482" mass="53946">MPQCLGAKVILELHQPCRNQAHLFPCHNRAHLFPCRNQACHLVPCLCRWHPSQGPQHYHRQHLEPMALPIPAAEHLQPCTKQIHHRLQDRLLVLLQLHRLPHSLHFATHNHLKAATDSITRALKKHMNYVRQGTESRVRSRRCRILEHRPQGSGPIIHPGSITDLRCDGSIKRSEYSDQRIRLLASPPIKLNTTCSASASIFHSPSIPSSLLFRPLAVPPPPPFPSSRVSASPVVQSKKKKSASHVAAHPRRPPALPLFRSHRRRARPALPAPARPRGQPDLIPGLIIDDDSAANTQPWKLFSRHGLAGQPDQVPAFFFVRTNGAARPDRGCDGGGAWKSMRSGEQVLSLVDGEKINWTRHNLNFQMGEGSIGWVMHEYIIADHPTLKICSVAFTGHCKKRMRAPDGYTEDCEPVSQRPRVADDSASGSMMTSTSFVQDMIAQSKIFKTLLPGFVLLLGARHRWRLSRTPARRKTIDGLVPI</sequence>
<evidence type="ECO:0000256" key="4">
    <source>
        <dbReference type="ARBA" id="ARBA00023242"/>
    </source>
</evidence>
<keyword evidence="4" id="KW-0539">Nucleus</keyword>
<accession>A0AAV5EAJ8</accession>
<dbReference type="PROSITE" id="PS51005">
    <property type="entry name" value="NAC"/>
    <property type="match status" value="1"/>
</dbReference>
<dbReference type="SUPFAM" id="SSF101941">
    <property type="entry name" value="NAC domain"/>
    <property type="match status" value="1"/>
</dbReference>
<feature type="region of interest" description="Disordered" evidence="5">
    <location>
        <begin position="405"/>
        <end position="428"/>
    </location>
</feature>
<dbReference type="Pfam" id="PF02365">
    <property type="entry name" value="NAM"/>
    <property type="match status" value="1"/>
</dbReference>
<dbReference type="InterPro" id="IPR003441">
    <property type="entry name" value="NAC-dom"/>
</dbReference>
<name>A0AAV5EAJ8_ELECO</name>
<evidence type="ECO:0000256" key="1">
    <source>
        <dbReference type="ARBA" id="ARBA00023015"/>
    </source>
</evidence>
<reference evidence="7" key="2">
    <citation type="submission" date="2021-12" db="EMBL/GenBank/DDBJ databases">
        <title>Resequencing data analysis of finger millet.</title>
        <authorList>
            <person name="Hatakeyama M."/>
            <person name="Aluri S."/>
            <person name="Balachadran M.T."/>
            <person name="Sivarajan S.R."/>
            <person name="Poveda L."/>
            <person name="Shimizu-Inatsugi R."/>
            <person name="Schlapbach R."/>
            <person name="Sreeman S.M."/>
            <person name="Shimizu K.K."/>
        </authorList>
    </citation>
    <scope>NUCLEOTIDE SEQUENCE</scope>
</reference>
<keyword evidence="8" id="KW-1185">Reference proteome</keyword>
<keyword evidence="3" id="KW-0804">Transcription</keyword>
<reference evidence="7" key="1">
    <citation type="journal article" date="2018" name="DNA Res.">
        <title>Multiple hybrid de novo genome assembly of finger millet, an orphan allotetraploid crop.</title>
        <authorList>
            <person name="Hatakeyama M."/>
            <person name="Aluri S."/>
            <person name="Balachadran M.T."/>
            <person name="Sivarajan S.R."/>
            <person name="Patrignani A."/>
            <person name="Gruter S."/>
            <person name="Poveda L."/>
            <person name="Shimizu-Inatsugi R."/>
            <person name="Baeten J."/>
            <person name="Francoijs K.J."/>
            <person name="Nataraja K.N."/>
            <person name="Reddy Y.A.N."/>
            <person name="Phadnis S."/>
            <person name="Ravikumar R.L."/>
            <person name="Schlapbach R."/>
            <person name="Sreeman S.M."/>
            <person name="Shimizu K.K."/>
        </authorList>
    </citation>
    <scope>NUCLEOTIDE SEQUENCE</scope>
</reference>
<evidence type="ECO:0000256" key="5">
    <source>
        <dbReference type="SAM" id="MobiDB-lite"/>
    </source>
</evidence>
<proteinExistence type="predicted"/>
<dbReference type="InterPro" id="IPR036093">
    <property type="entry name" value="NAC_dom_sf"/>
</dbReference>
<dbReference type="EMBL" id="BQKI01000074">
    <property type="protein sequence ID" value="GJN19534.1"/>
    <property type="molecule type" value="Genomic_DNA"/>
</dbReference>
<keyword evidence="1" id="KW-0805">Transcription regulation</keyword>
<dbReference type="AlphaFoldDB" id="A0AAV5EAJ8"/>
<gene>
    <name evidence="7" type="primary">gb06818</name>
    <name evidence="7" type="ORF">PR202_gb06818</name>
</gene>
<protein>
    <recommendedName>
        <fullName evidence="6">NAC domain-containing protein</fullName>
    </recommendedName>
</protein>
<keyword evidence="2" id="KW-0238">DNA-binding</keyword>
<comment type="caution">
    <text evidence="7">The sequence shown here is derived from an EMBL/GenBank/DDBJ whole genome shotgun (WGS) entry which is preliminary data.</text>
</comment>
<evidence type="ECO:0000256" key="2">
    <source>
        <dbReference type="ARBA" id="ARBA00023125"/>
    </source>
</evidence>
<feature type="compositionally biased region" description="Basic residues" evidence="5">
    <location>
        <begin position="237"/>
        <end position="252"/>
    </location>
</feature>
<evidence type="ECO:0000256" key="3">
    <source>
        <dbReference type="ARBA" id="ARBA00023163"/>
    </source>
</evidence>
<feature type="domain" description="NAC" evidence="6">
    <location>
        <begin position="252"/>
        <end position="403"/>
    </location>
</feature>
<dbReference type="Gene3D" id="2.170.150.80">
    <property type="entry name" value="NAC domain"/>
    <property type="match status" value="1"/>
</dbReference>
<evidence type="ECO:0000313" key="7">
    <source>
        <dbReference type="EMBL" id="GJN19534.1"/>
    </source>
</evidence>
<organism evidence="7 8">
    <name type="scientific">Eleusine coracana subsp. coracana</name>
    <dbReference type="NCBI Taxonomy" id="191504"/>
    <lineage>
        <taxon>Eukaryota</taxon>
        <taxon>Viridiplantae</taxon>
        <taxon>Streptophyta</taxon>
        <taxon>Embryophyta</taxon>
        <taxon>Tracheophyta</taxon>
        <taxon>Spermatophyta</taxon>
        <taxon>Magnoliopsida</taxon>
        <taxon>Liliopsida</taxon>
        <taxon>Poales</taxon>
        <taxon>Poaceae</taxon>
        <taxon>PACMAD clade</taxon>
        <taxon>Chloridoideae</taxon>
        <taxon>Cynodonteae</taxon>
        <taxon>Eleusininae</taxon>
        <taxon>Eleusine</taxon>
    </lineage>
</organism>
<feature type="compositionally biased region" description="Low complexity" evidence="5">
    <location>
        <begin position="226"/>
        <end position="236"/>
    </location>
</feature>
<evidence type="ECO:0000259" key="6">
    <source>
        <dbReference type="PROSITE" id="PS51005"/>
    </source>
</evidence>
<dbReference type="GO" id="GO:0006355">
    <property type="term" value="P:regulation of DNA-templated transcription"/>
    <property type="evidence" value="ECO:0007669"/>
    <property type="project" value="InterPro"/>
</dbReference>
<dbReference type="GO" id="GO:0003677">
    <property type="term" value="F:DNA binding"/>
    <property type="evidence" value="ECO:0007669"/>
    <property type="project" value="UniProtKB-KW"/>
</dbReference>
<feature type="region of interest" description="Disordered" evidence="5">
    <location>
        <begin position="222"/>
        <end position="256"/>
    </location>
</feature>
<evidence type="ECO:0000313" key="8">
    <source>
        <dbReference type="Proteomes" id="UP001054889"/>
    </source>
</evidence>